<dbReference type="PANTHER" id="PTHR43404:SF1">
    <property type="entry name" value="MNN4P"/>
    <property type="match status" value="1"/>
</dbReference>
<name>A0ABT8BP83_9VIBR</name>
<accession>A0ABT8BP83</accession>
<dbReference type="RefSeq" id="WP_170883234.1">
    <property type="nucleotide sequence ID" value="NZ_JABEYA020000016.1"/>
</dbReference>
<gene>
    <name evidence="2" type="ORF">QWZ16_01665</name>
</gene>
<organism evidence="2 3">
    <name type="scientific">Vibrio ostreicida</name>
    <dbReference type="NCBI Taxonomy" id="526588"/>
    <lineage>
        <taxon>Bacteria</taxon>
        <taxon>Pseudomonadati</taxon>
        <taxon>Pseudomonadota</taxon>
        <taxon>Gammaproteobacteria</taxon>
        <taxon>Vibrionales</taxon>
        <taxon>Vibrionaceae</taxon>
        <taxon>Vibrio</taxon>
    </lineage>
</organism>
<feature type="domain" description="LicD/FKTN/FKRP nucleotidyltransferase" evidence="1">
    <location>
        <begin position="54"/>
        <end position="83"/>
    </location>
</feature>
<dbReference type="EMBL" id="JAUFQC010000001">
    <property type="protein sequence ID" value="MDN3608484.1"/>
    <property type="molecule type" value="Genomic_DNA"/>
</dbReference>
<dbReference type="InterPro" id="IPR007074">
    <property type="entry name" value="LicD/FKTN/FKRP_NTP_transf"/>
</dbReference>
<evidence type="ECO:0000259" key="1">
    <source>
        <dbReference type="Pfam" id="PF04991"/>
    </source>
</evidence>
<dbReference type="Proteomes" id="UP001238540">
    <property type="component" value="Unassembled WGS sequence"/>
</dbReference>
<reference evidence="3" key="1">
    <citation type="journal article" date="2019" name="Int. J. Syst. Evol. Microbiol.">
        <title>The Global Catalogue of Microorganisms (GCM) 10K type strain sequencing project: providing services to taxonomists for standard genome sequencing and annotation.</title>
        <authorList>
            <consortium name="The Broad Institute Genomics Platform"/>
            <consortium name="The Broad Institute Genome Sequencing Center for Infectious Disease"/>
            <person name="Wu L."/>
            <person name="Ma J."/>
        </authorList>
    </citation>
    <scope>NUCLEOTIDE SEQUENCE [LARGE SCALE GENOMIC DNA]</scope>
    <source>
        <strain evidence="3">CECT 7398</strain>
    </source>
</reference>
<evidence type="ECO:0000313" key="2">
    <source>
        <dbReference type="EMBL" id="MDN3608484.1"/>
    </source>
</evidence>
<keyword evidence="3" id="KW-1185">Reference proteome</keyword>
<dbReference type="Pfam" id="PF04991">
    <property type="entry name" value="LicD"/>
    <property type="match status" value="1"/>
</dbReference>
<comment type="caution">
    <text evidence="2">The sequence shown here is derived from an EMBL/GenBank/DDBJ whole genome shotgun (WGS) entry which is preliminary data.</text>
</comment>
<dbReference type="PANTHER" id="PTHR43404">
    <property type="entry name" value="LIPOPOLYSACCHARIDE CHOLINEPHOSPHOTRANSFERASE LICD"/>
    <property type="match status" value="1"/>
</dbReference>
<evidence type="ECO:0000313" key="3">
    <source>
        <dbReference type="Proteomes" id="UP001238540"/>
    </source>
</evidence>
<proteinExistence type="predicted"/>
<dbReference type="InterPro" id="IPR052942">
    <property type="entry name" value="LPS_cholinephosphotransferase"/>
</dbReference>
<protein>
    <submittedName>
        <fullName evidence="2">LicD family protein</fullName>
    </submittedName>
</protein>
<sequence>MIKKYVHSAMFFIKKIFSNQFIEYHFFDFDINKPLPENSYIVMDECCEILSNLKIKYRLTDGTVLGLYREGSFIAHDNDIDVDVFDIEVGDVSRIVNEFKQSGYKIGRIARHLNLTQQIVFYNKENVIFDILFWYQNDDLYENHSERGYVRKQELRYFQKLDVIKFKSKKYFIPGDIEDWLVARYGPDWKVPKTYKGDWKDDCFDLELIDE</sequence>